<name>A0A9X2U0F4_9BACT</name>
<comment type="caution">
    <text evidence="2">The sequence shown here is derived from an EMBL/GenBank/DDBJ whole genome shotgun (WGS) entry which is preliminary data.</text>
</comment>
<dbReference type="AlphaFoldDB" id="A0A9X2U0F4"/>
<keyword evidence="2" id="KW-0966">Cell projection</keyword>
<gene>
    <name evidence="2" type="ORF">GGP82_000649</name>
</gene>
<feature type="compositionally biased region" description="Low complexity" evidence="1">
    <location>
        <begin position="23"/>
        <end position="40"/>
    </location>
</feature>
<keyword evidence="2" id="KW-0969">Cilium</keyword>
<evidence type="ECO:0000256" key="1">
    <source>
        <dbReference type="SAM" id="MobiDB-lite"/>
    </source>
</evidence>
<accession>A0A9X2U0F4</accession>
<dbReference type="Proteomes" id="UP001155034">
    <property type="component" value="Unassembled WGS sequence"/>
</dbReference>
<dbReference type="InterPro" id="IPR035890">
    <property type="entry name" value="Anti-sigma-28_factor_FlgM_sf"/>
</dbReference>
<feature type="compositionally biased region" description="Polar residues" evidence="1">
    <location>
        <begin position="110"/>
        <end position="119"/>
    </location>
</feature>
<dbReference type="EMBL" id="JANTYZ010000001">
    <property type="protein sequence ID" value="MCS3864118.1"/>
    <property type="molecule type" value="Genomic_DNA"/>
</dbReference>
<feature type="region of interest" description="Disordered" evidence="1">
    <location>
        <begin position="78"/>
        <end position="119"/>
    </location>
</feature>
<dbReference type="SUPFAM" id="SSF101498">
    <property type="entry name" value="Anti-sigma factor FlgM"/>
    <property type="match status" value="1"/>
</dbReference>
<feature type="compositionally biased region" description="Polar residues" evidence="1">
    <location>
        <begin position="1"/>
        <end position="10"/>
    </location>
</feature>
<keyword evidence="2" id="KW-0282">Flagellum</keyword>
<protein>
    <submittedName>
        <fullName evidence="2">Anti-sigma28 factor (Negative regulator of flagellin synthesis)</fullName>
    </submittedName>
</protein>
<dbReference type="RefSeq" id="WP_259083045.1">
    <property type="nucleotide sequence ID" value="NZ_JANTYZ010000001.1"/>
</dbReference>
<reference evidence="2" key="1">
    <citation type="submission" date="2022-08" db="EMBL/GenBank/DDBJ databases">
        <title>Genomic Encyclopedia of Type Strains, Phase V (KMG-V): Genome sequencing to study the core and pangenomes of soil and plant-associated prokaryotes.</title>
        <authorList>
            <person name="Whitman W."/>
        </authorList>
    </citation>
    <scope>NUCLEOTIDE SEQUENCE</scope>
    <source>
        <strain evidence="2">SP2016B</strain>
    </source>
</reference>
<sequence>MNIQNPSTGPLQPDSARNENIGEAQQAVNSEEASSEQSSETTDAAGTDQVEISDAARAAQERLSGEDVALVERGRQALSEEASISEERRTELQEQVENGRFTEPDVTEEVASSLTELFG</sequence>
<feature type="region of interest" description="Disordered" evidence="1">
    <location>
        <begin position="1"/>
        <end position="63"/>
    </location>
</feature>
<evidence type="ECO:0000313" key="3">
    <source>
        <dbReference type="Proteomes" id="UP001155034"/>
    </source>
</evidence>
<organism evidence="2 3">
    <name type="scientific">Salinibacter ruber</name>
    <dbReference type="NCBI Taxonomy" id="146919"/>
    <lineage>
        <taxon>Bacteria</taxon>
        <taxon>Pseudomonadati</taxon>
        <taxon>Rhodothermota</taxon>
        <taxon>Rhodothermia</taxon>
        <taxon>Rhodothermales</taxon>
        <taxon>Salinibacteraceae</taxon>
        <taxon>Salinibacter</taxon>
    </lineage>
</organism>
<evidence type="ECO:0000313" key="2">
    <source>
        <dbReference type="EMBL" id="MCS3864118.1"/>
    </source>
</evidence>
<proteinExistence type="predicted"/>